<reference evidence="2" key="1">
    <citation type="submission" date="2025-08" db="UniProtKB">
        <authorList>
            <consortium name="RefSeq"/>
        </authorList>
    </citation>
    <scope>IDENTIFICATION</scope>
</reference>
<gene>
    <name evidence="2" type="primary">LOC107807894</name>
</gene>
<dbReference type="RefSeq" id="XP_016487835.1">
    <property type="nucleotide sequence ID" value="XM_016632349.1"/>
</dbReference>
<proteinExistence type="predicted"/>
<protein>
    <submittedName>
        <fullName evidence="2">Uncharacterized protein</fullName>
    </submittedName>
</protein>
<accession>A0A1S4BG35</accession>
<dbReference type="AlphaFoldDB" id="A0A1S4BG35"/>
<dbReference type="PaxDb" id="4097-A0A1S4BG35"/>
<evidence type="ECO:0000313" key="2">
    <source>
        <dbReference type="RefSeq" id="XP_016487835.1"/>
    </source>
</evidence>
<name>A0A1S4BG35_TOBAC</name>
<organism evidence="2">
    <name type="scientific">Nicotiana tabacum</name>
    <name type="common">Common tobacco</name>
    <dbReference type="NCBI Taxonomy" id="4097"/>
    <lineage>
        <taxon>Eukaryota</taxon>
        <taxon>Viridiplantae</taxon>
        <taxon>Streptophyta</taxon>
        <taxon>Embryophyta</taxon>
        <taxon>Tracheophyta</taxon>
        <taxon>Spermatophyta</taxon>
        <taxon>Magnoliopsida</taxon>
        <taxon>eudicotyledons</taxon>
        <taxon>Gunneridae</taxon>
        <taxon>Pentapetalae</taxon>
        <taxon>asterids</taxon>
        <taxon>lamiids</taxon>
        <taxon>Solanales</taxon>
        <taxon>Solanaceae</taxon>
        <taxon>Nicotianoideae</taxon>
        <taxon>Nicotianeae</taxon>
        <taxon>Nicotiana</taxon>
    </lineage>
</organism>
<evidence type="ECO:0000256" key="1">
    <source>
        <dbReference type="SAM" id="MobiDB-lite"/>
    </source>
</evidence>
<sequence>MGGRPPVPPARGRGRGRGRAAEVAPIDPPVKDQTQAEPTATPGLQETLAQILSVCTGLAQAMSASTAATSQTGDGQQTHVARTPEVAPIAPVAPAAPVASVPQVAPVQEGVVPVMTDD</sequence>
<dbReference type="KEGG" id="nta:107807894"/>
<feature type="region of interest" description="Disordered" evidence="1">
    <location>
        <begin position="1"/>
        <end position="40"/>
    </location>
</feature>